<evidence type="ECO:0000256" key="1">
    <source>
        <dbReference type="ARBA" id="ARBA00023002"/>
    </source>
</evidence>
<name>A0A5S9NX76_9GAMM</name>
<proteinExistence type="predicted"/>
<dbReference type="InterPro" id="IPR036661">
    <property type="entry name" value="Luciferase-like_sf"/>
</dbReference>
<gene>
    <name evidence="3" type="ORF">DPBNPPHM_03367</name>
</gene>
<dbReference type="Pfam" id="PF00296">
    <property type="entry name" value="Bac_luciferase"/>
    <property type="match status" value="1"/>
</dbReference>
<evidence type="ECO:0000313" key="4">
    <source>
        <dbReference type="Proteomes" id="UP000434580"/>
    </source>
</evidence>
<dbReference type="CDD" id="cd01097">
    <property type="entry name" value="Tetrahydromethanopterin_reductase"/>
    <property type="match status" value="1"/>
</dbReference>
<dbReference type="PANTHER" id="PTHR43244:SF1">
    <property type="entry name" value="5,10-METHYLENETETRAHYDROMETHANOPTERIN REDUCTASE"/>
    <property type="match status" value="1"/>
</dbReference>
<reference evidence="3 4" key="1">
    <citation type="submission" date="2019-11" db="EMBL/GenBank/DDBJ databases">
        <authorList>
            <person name="Holert J."/>
        </authorList>
    </citation>
    <scope>NUCLEOTIDE SEQUENCE [LARGE SCALE GENOMIC DNA]</scope>
    <source>
        <strain evidence="3">BC5_2</strain>
    </source>
</reference>
<evidence type="ECO:0000313" key="3">
    <source>
        <dbReference type="EMBL" id="CAA0096020.1"/>
    </source>
</evidence>
<dbReference type="AlphaFoldDB" id="A0A5S9NX76"/>
<dbReference type="InterPro" id="IPR050564">
    <property type="entry name" value="F420-G6PD/mer"/>
</dbReference>
<dbReference type="Proteomes" id="UP000434580">
    <property type="component" value="Unassembled WGS sequence"/>
</dbReference>
<feature type="domain" description="Luciferase-like" evidence="2">
    <location>
        <begin position="18"/>
        <end position="234"/>
    </location>
</feature>
<dbReference type="Gene3D" id="3.20.20.30">
    <property type="entry name" value="Luciferase-like domain"/>
    <property type="match status" value="1"/>
</dbReference>
<dbReference type="OrthoDB" id="5728724at2"/>
<dbReference type="NCBIfam" id="TIGR03619">
    <property type="entry name" value="F420_Rv2161c"/>
    <property type="match status" value="1"/>
</dbReference>
<organism evidence="3 4">
    <name type="scientific">BD1-7 clade bacterium</name>
    <dbReference type="NCBI Taxonomy" id="2029982"/>
    <lineage>
        <taxon>Bacteria</taxon>
        <taxon>Pseudomonadati</taxon>
        <taxon>Pseudomonadota</taxon>
        <taxon>Gammaproteobacteria</taxon>
        <taxon>Cellvibrionales</taxon>
        <taxon>Spongiibacteraceae</taxon>
        <taxon>BD1-7 clade</taxon>
    </lineage>
</organism>
<protein>
    <recommendedName>
        <fullName evidence="2">Luciferase-like domain-containing protein</fullName>
    </recommendedName>
</protein>
<evidence type="ECO:0000259" key="2">
    <source>
        <dbReference type="Pfam" id="PF00296"/>
    </source>
</evidence>
<dbReference type="InterPro" id="IPR011251">
    <property type="entry name" value="Luciferase-like_dom"/>
</dbReference>
<dbReference type="EMBL" id="CACSII010000004">
    <property type="protein sequence ID" value="CAA0096020.1"/>
    <property type="molecule type" value="Genomic_DNA"/>
</dbReference>
<keyword evidence="1" id="KW-0560">Oxidoreductase</keyword>
<dbReference type="PANTHER" id="PTHR43244">
    <property type="match status" value="1"/>
</dbReference>
<dbReference type="GO" id="GO:0016705">
    <property type="term" value="F:oxidoreductase activity, acting on paired donors, with incorporation or reduction of molecular oxygen"/>
    <property type="evidence" value="ECO:0007669"/>
    <property type="project" value="InterPro"/>
</dbReference>
<dbReference type="SUPFAM" id="SSF51679">
    <property type="entry name" value="Bacterial luciferase-like"/>
    <property type="match status" value="1"/>
</dbReference>
<sequence>MHLGFSSMNTVNDPDPATLAKTLEDAGFESLWYGEHSHIPMCRSTAYPPGGDLPEPYKEMMDPYISLMAAAGATDTLKIGTGIALMMERDLFAQAKTMATLDRLSNGRLLIGTGVGWNQEEFENVSSLPWKKRYTGLKETVEATRNLFTEETPEYHGSLIDFDPVWFEPKPTQPAGPQFIFGAMGPLGVRHAAEWADGWMPVDVVMPDVGAAIADFRQQVKDFGRDPDSVEITMVVMSPLSADLLKKYRDLGVTRCNIGVGMENWDKPEIIMPMIEEFSKLIPAL</sequence>
<accession>A0A5S9NX76</accession>
<dbReference type="InterPro" id="IPR019921">
    <property type="entry name" value="Lucif-like_OxRdtase_Rv2161c"/>
</dbReference>